<protein>
    <submittedName>
        <fullName evidence="1">Uncharacterized protein</fullName>
    </submittedName>
</protein>
<evidence type="ECO:0000313" key="1">
    <source>
        <dbReference type="EMBL" id="ETX07824.1"/>
    </source>
</evidence>
<evidence type="ECO:0000313" key="2">
    <source>
        <dbReference type="Proteomes" id="UP000019140"/>
    </source>
</evidence>
<sequence length="71" mass="7997">MRVFEPNHAADTTEAPASGRIVTTLYDLIESLHTQVMPGEDDLVIAAMKNIMNTRQLMFLELHHAHRVKVA</sequence>
<dbReference type="EMBL" id="AZHX01000361">
    <property type="protein sequence ID" value="ETX07824.1"/>
    <property type="molecule type" value="Genomic_DNA"/>
</dbReference>
<gene>
    <name evidence="1" type="ORF">ETSY2_08930</name>
</gene>
<dbReference type="Proteomes" id="UP000019140">
    <property type="component" value="Unassembled WGS sequence"/>
</dbReference>
<dbReference type="HOGENOM" id="CLU_2732511_0_0_7"/>
<name>W4MBW7_9BACT</name>
<reference evidence="1 2" key="1">
    <citation type="journal article" date="2014" name="Nature">
        <title>An environmental bacterial taxon with a large and distinct metabolic repertoire.</title>
        <authorList>
            <person name="Wilson M.C."/>
            <person name="Mori T."/>
            <person name="Ruckert C."/>
            <person name="Uria A.R."/>
            <person name="Helf M.J."/>
            <person name="Takada K."/>
            <person name="Gernert C."/>
            <person name="Steffens U.A."/>
            <person name="Heycke N."/>
            <person name="Schmitt S."/>
            <person name="Rinke C."/>
            <person name="Helfrich E.J."/>
            <person name="Brachmann A.O."/>
            <person name="Gurgui C."/>
            <person name="Wakimoto T."/>
            <person name="Kracht M."/>
            <person name="Crusemann M."/>
            <person name="Hentschel U."/>
            <person name="Abe I."/>
            <person name="Matsunaga S."/>
            <person name="Kalinowski J."/>
            <person name="Takeyama H."/>
            <person name="Piel J."/>
        </authorList>
    </citation>
    <scope>NUCLEOTIDE SEQUENCE [LARGE SCALE GENOMIC DNA]</scope>
    <source>
        <strain evidence="2">TSY2</strain>
    </source>
</reference>
<proteinExistence type="predicted"/>
<accession>W4MBW7</accession>
<dbReference type="AlphaFoldDB" id="W4MBW7"/>
<keyword evidence="2" id="KW-1185">Reference proteome</keyword>
<organism evidence="1 2">
    <name type="scientific">Candidatus Entotheonella gemina</name>
    <dbReference type="NCBI Taxonomy" id="1429439"/>
    <lineage>
        <taxon>Bacteria</taxon>
        <taxon>Pseudomonadati</taxon>
        <taxon>Nitrospinota/Tectimicrobiota group</taxon>
        <taxon>Candidatus Tectimicrobiota</taxon>
        <taxon>Candidatus Entotheonellia</taxon>
        <taxon>Candidatus Entotheonellales</taxon>
        <taxon>Candidatus Entotheonellaceae</taxon>
        <taxon>Candidatus Entotheonella</taxon>
    </lineage>
</organism>
<comment type="caution">
    <text evidence="1">The sequence shown here is derived from an EMBL/GenBank/DDBJ whole genome shotgun (WGS) entry which is preliminary data.</text>
</comment>